<proteinExistence type="inferred from homology"/>
<dbReference type="InterPro" id="IPR019309">
    <property type="entry name" value="WASHC3"/>
</dbReference>
<evidence type="ECO:0000313" key="3">
    <source>
        <dbReference type="EMBL" id="KAB7494698.1"/>
    </source>
</evidence>
<dbReference type="OrthoDB" id="268027at2759"/>
<dbReference type="GO" id="GO:0030041">
    <property type="term" value="P:actin filament polymerization"/>
    <property type="evidence" value="ECO:0007669"/>
    <property type="project" value="TreeGrafter"/>
</dbReference>
<feature type="region of interest" description="Disordered" evidence="2">
    <location>
        <begin position="84"/>
        <end position="117"/>
    </location>
</feature>
<dbReference type="Pfam" id="PF10152">
    <property type="entry name" value="CCDC53"/>
    <property type="match status" value="1"/>
</dbReference>
<keyword evidence="4" id="KW-1185">Reference proteome</keyword>
<feature type="compositionally biased region" description="Basic and acidic residues" evidence="2">
    <location>
        <begin position="105"/>
        <end position="117"/>
    </location>
</feature>
<dbReference type="Proteomes" id="UP000326759">
    <property type="component" value="Unassembled WGS sequence"/>
</dbReference>
<dbReference type="AlphaFoldDB" id="A0A5N5SLW0"/>
<dbReference type="GO" id="GO:0071203">
    <property type="term" value="C:WASH complex"/>
    <property type="evidence" value="ECO:0007669"/>
    <property type="project" value="InterPro"/>
</dbReference>
<dbReference type="EMBL" id="SEYY01023667">
    <property type="protein sequence ID" value="KAB7494698.1"/>
    <property type="molecule type" value="Genomic_DNA"/>
</dbReference>
<dbReference type="PANTHER" id="PTHR13015:SF0">
    <property type="entry name" value="WASH COMPLEX SUBUNIT 3"/>
    <property type="match status" value="1"/>
</dbReference>
<sequence length="200" mass="22552">MSFDEPKLKFNIDLDEIEALNQKRTLAFINHWVYHTVLFLNQFSVICQQKLSTLDSKLRRANDLLSTLESKLSSIPGLENITEEPSFVSNTLENPTKPSDPDLLEDNKEKSGSKERLNVITEDEVDKKSQEAKNNILTIPISSHPDFAPYFKMVNFGVPKEAVKLKMSSVGLDPSLLDDPLRQVESKIDEVSDKSSDSKA</sequence>
<feature type="compositionally biased region" description="Polar residues" evidence="2">
    <location>
        <begin position="87"/>
        <end position="97"/>
    </location>
</feature>
<evidence type="ECO:0000313" key="4">
    <source>
        <dbReference type="Proteomes" id="UP000326759"/>
    </source>
</evidence>
<protein>
    <submittedName>
        <fullName evidence="3">WASH complex subunit CCDC53</fullName>
    </submittedName>
</protein>
<comment type="similarity">
    <text evidence="1">Belongs to the CCDC53 family.</text>
</comment>
<dbReference type="PANTHER" id="PTHR13015">
    <property type="entry name" value="PROTEIN AD-016-RELATED"/>
    <property type="match status" value="1"/>
</dbReference>
<organism evidence="3 4">
    <name type="scientific">Armadillidium nasatum</name>
    <dbReference type="NCBI Taxonomy" id="96803"/>
    <lineage>
        <taxon>Eukaryota</taxon>
        <taxon>Metazoa</taxon>
        <taxon>Ecdysozoa</taxon>
        <taxon>Arthropoda</taxon>
        <taxon>Crustacea</taxon>
        <taxon>Multicrustacea</taxon>
        <taxon>Malacostraca</taxon>
        <taxon>Eumalacostraca</taxon>
        <taxon>Peracarida</taxon>
        <taxon>Isopoda</taxon>
        <taxon>Oniscidea</taxon>
        <taxon>Crinocheta</taxon>
        <taxon>Armadillidiidae</taxon>
        <taxon>Armadillidium</taxon>
    </lineage>
</organism>
<comment type="caution">
    <text evidence="3">The sequence shown here is derived from an EMBL/GenBank/DDBJ whole genome shotgun (WGS) entry which is preliminary data.</text>
</comment>
<name>A0A5N5SLW0_9CRUS</name>
<accession>A0A5N5SLW0</accession>
<reference evidence="3 4" key="1">
    <citation type="journal article" date="2019" name="PLoS Biol.">
        <title>Sex chromosomes control vertical transmission of feminizing Wolbachia symbionts in an isopod.</title>
        <authorList>
            <person name="Becking T."/>
            <person name="Chebbi M.A."/>
            <person name="Giraud I."/>
            <person name="Moumen B."/>
            <person name="Laverre T."/>
            <person name="Caubet Y."/>
            <person name="Peccoud J."/>
            <person name="Gilbert C."/>
            <person name="Cordaux R."/>
        </authorList>
    </citation>
    <scope>NUCLEOTIDE SEQUENCE [LARGE SCALE GENOMIC DNA]</scope>
    <source>
        <strain evidence="3">ANa2</strain>
        <tissue evidence="3">Whole body excluding digestive tract and cuticle</tissue>
    </source>
</reference>
<gene>
    <name evidence="3" type="primary">Ccdc53</name>
    <name evidence="3" type="ORF">Anas_09701</name>
</gene>
<evidence type="ECO:0000256" key="1">
    <source>
        <dbReference type="ARBA" id="ARBA00006290"/>
    </source>
</evidence>
<dbReference type="Gene3D" id="1.20.5.110">
    <property type="match status" value="1"/>
</dbReference>
<dbReference type="GO" id="GO:0006887">
    <property type="term" value="P:exocytosis"/>
    <property type="evidence" value="ECO:0007669"/>
    <property type="project" value="TreeGrafter"/>
</dbReference>
<evidence type="ECO:0000256" key="2">
    <source>
        <dbReference type="SAM" id="MobiDB-lite"/>
    </source>
</evidence>